<dbReference type="Proteomes" id="UP000594454">
    <property type="component" value="Chromosome 2"/>
</dbReference>
<evidence type="ECO:0008006" key="3">
    <source>
        <dbReference type="Google" id="ProtNLM"/>
    </source>
</evidence>
<organism evidence="1 2">
    <name type="scientific">Hermetia illucens</name>
    <name type="common">Black soldier fly</name>
    <dbReference type="NCBI Taxonomy" id="343691"/>
    <lineage>
        <taxon>Eukaryota</taxon>
        <taxon>Metazoa</taxon>
        <taxon>Ecdysozoa</taxon>
        <taxon>Arthropoda</taxon>
        <taxon>Hexapoda</taxon>
        <taxon>Insecta</taxon>
        <taxon>Pterygota</taxon>
        <taxon>Neoptera</taxon>
        <taxon>Endopterygota</taxon>
        <taxon>Diptera</taxon>
        <taxon>Brachycera</taxon>
        <taxon>Stratiomyomorpha</taxon>
        <taxon>Stratiomyidae</taxon>
        <taxon>Hermetiinae</taxon>
        <taxon>Hermetia</taxon>
    </lineage>
</organism>
<sequence length="164" mass="19165">MHVVQTKHAHGAKVHKRLENLAQDTTPSIEAVQDFIQGHPNVNSVALFQCTSVFLRTKYIHEACRTFQNADCVFASTRDFKLRWVFDSEGKYIKPVNFDPLDRPRRQDWHGELVETGMFYLTKRELLLDGTFQNDRCKVVVIDKDDALELDDFNDLKYARYLLE</sequence>
<dbReference type="InterPro" id="IPR029044">
    <property type="entry name" value="Nucleotide-diphossugar_trans"/>
</dbReference>
<evidence type="ECO:0000313" key="2">
    <source>
        <dbReference type="Proteomes" id="UP000594454"/>
    </source>
</evidence>
<proteinExistence type="predicted"/>
<dbReference type="EMBL" id="LR899010">
    <property type="protein sequence ID" value="CAD7081793.1"/>
    <property type="molecule type" value="Genomic_DNA"/>
</dbReference>
<dbReference type="SUPFAM" id="SSF53448">
    <property type="entry name" value="Nucleotide-diphospho-sugar transferases"/>
    <property type="match status" value="1"/>
</dbReference>
<reference evidence="1 2" key="1">
    <citation type="submission" date="2020-11" db="EMBL/GenBank/DDBJ databases">
        <authorList>
            <person name="Wallbank WR R."/>
            <person name="Pardo Diaz C."/>
            <person name="Kozak K."/>
            <person name="Martin S."/>
            <person name="Jiggins C."/>
            <person name="Moest M."/>
            <person name="Warren A I."/>
            <person name="Generalovic N T."/>
            <person name="Byers J.R.P. K."/>
            <person name="Montejo-Kovacevich G."/>
            <person name="Yen C E."/>
        </authorList>
    </citation>
    <scope>NUCLEOTIDE SEQUENCE [LARGE SCALE GENOMIC DNA]</scope>
</reference>
<name>A0A7R8UJ36_HERIL</name>
<keyword evidence="2" id="KW-1185">Reference proteome</keyword>
<dbReference type="InterPro" id="IPR050793">
    <property type="entry name" value="CMP-NeuNAc_synthase"/>
</dbReference>
<dbReference type="AlphaFoldDB" id="A0A7R8UJ36"/>
<dbReference type="OrthoDB" id="25346at2759"/>
<evidence type="ECO:0000313" key="1">
    <source>
        <dbReference type="EMBL" id="CAD7081793.1"/>
    </source>
</evidence>
<dbReference type="GO" id="GO:0008781">
    <property type="term" value="F:N-acylneuraminate cytidylyltransferase activity"/>
    <property type="evidence" value="ECO:0007669"/>
    <property type="project" value="TreeGrafter"/>
</dbReference>
<gene>
    <name evidence="1" type="ORF">HERILL_LOCUS4883</name>
</gene>
<dbReference type="PANTHER" id="PTHR21485:SF3">
    <property type="entry name" value="N-ACYLNEURAMINATE CYTIDYLYLTRANSFERASE"/>
    <property type="match status" value="1"/>
</dbReference>
<dbReference type="PANTHER" id="PTHR21485">
    <property type="entry name" value="HAD SUPERFAMILY MEMBERS CMAS AND KDSC"/>
    <property type="match status" value="1"/>
</dbReference>
<dbReference type="Gene3D" id="3.90.550.10">
    <property type="entry name" value="Spore Coat Polysaccharide Biosynthesis Protein SpsA, Chain A"/>
    <property type="match status" value="1"/>
</dbReference>
<protein>
    <recommendedName>
        <fullName evidence="3">N-acylneuraminate cytidylyltransferase</fullName>
    </recommendedName>
</protein>
<accession>A0A7R8UJ36</accession>
<dbReference type="InParanoid" id="A0A7R8UJ36"/>
<dbReference type="FunCoup" id="A0A7R8UJ36">
    <property type="interactions" value="69"/>
</dbReference>